<dbReference type="NCBIfam" id="TIGR00229">
    <property type="entry name" value="sensory_box"/>
    <property type="match status" value="1"/>
</dbReference>
<dbReference type="GO" id="GO:0000155">
    <property type="term" value="F:phosphorelay sensor kinase activity"/>
    <property type="evidence" value="ECO:0007669"/>
    <property type="project" value="InterPro"/>
</dbReference>
<dbReference type="SMART" id="SM00388">
    <property type="entry name" value="HisKA"/>
    <property type="match status" value="1"/>
</dbReference>
<evidence type="ECO:0000259" key="11">
    <source>
        <dbReference type="PROSITE" id="PS50113"/>
    </source>
</evidence>
<dbReference type="InterPro" id="IPR004358">
    <property type="entry name" value="Sig_transdc_His_kin-like_C"/>
</dbReference>
<dbReference type="InterPro" id="IPR003661">
    <property type="entry name" value="HisK_dim/P_dom"/>
</dbReference>
<dbReference type="InterPro" id="IPR036890">
    <property type="entry name" value="HATPase_C_sf"/>
</dbReference>
<dbReference type="Pfam" id="PF00072">
    <property type="entry name" value="Response_reg"/>
    <property type="match status" value="1"/>
</dbReference>
<dbReference type="PANTHER" id="PTHR43065">
    <property type="entry name" value="SENSOR HISTIDINE KINASE"/>
    <property type="match status" value="1"/>
</dbReference>
<feature type="domain" description="PAC" evidence="11">
    <location>
        <begin position="160"/>
        <end position="211"/>
    </location>
</feature>
<feature type="domain" description="Histidine kinase" evidence="8">
    <location>
        <begin position="231"/>
        <end position="481"/>
    </location>
</feature>
<dbReference type="SUPFAM" id="SSF47384">
    <property type="entry name" value="Homodimeric domain of signal transducing histidine kinase"/>
    <property type="match status" value="1"/>
</dbReference>
<sequence>MLTFSPQPPRRSLRANLLPLTPLGSTPALMERELDFGALVGGLVALALAILALWLRARERARAAELAEANAALKREVEERQHAEEVLRASEARLRTLVSNFSNGAIFLVDRDLRYLVADGRALHPAGLSRQGLEGKALIDTVPPEEYERLEPLYRATLAGTAPEKIEIRYGDRLYVDYPVPVRGDGDEIIAAMMISLDVTEVRRVEEERRRIQEKLEEAQRLESLGVLAGGIAHDFNNMLTAILGHAELLRQDLPAHATEQENVDAIVTVTKRASDLVKQMLAYAGKGRISLRPLDFNALIRDLGELLRASVAKHARVQYELADTLPAVVADAAQLRQIVMNLIVNASEAIEAHTSGEDGHDAKEGDDAREGEASRTARGGTILVSTALESLESSTLERLAPGTERAPGPYVKFTVSDSGTGMDAETVTKIFQPFFSTKFVGRGLGLAAVHGIVQSHQGLLLVESEPKQGTTFRVWLPASELRPDEELPPPSAAIAARQRTVLVIDDEEVVRVTLQRTLERIGFVVRMAEGGEEGLAMLQEDRQDTALAMVDLTMPDMPGDHVVRELLKVKPDVPVILMSGYCEEDVTARYGELGHTAFLHKPFSLDELRTVVRTALEP</sequence>
<dbReference type="KEGG" id="ccro:CMC5_029310"/>
<evidence type="ECO:0000259" key="9">
    <source>
        <dbReference type="PROSITE" id="PS50110"/>
    </source>
</evidence>
<evidence type="ECO:0000256" key="3">
    <source>
        <dbReference type="ARBA" id="ARBA00022553"/>
    </source>
</evidence>
<dbReference type="SUPFAM" id="SSF55785">
    <property type="entry name" value="PYP-like sensor domain (PAS domain)"/>
    <property type="match status" value="1"/>
</dbReference>
<feature type="domain" description="PAS" evidence="10">
    <location>
        <begin position="90"/>
        <end position="161"/>
    </location>
</feature>
<dbReference type="SUPFAM" id="SSF55874">
    <property type="entry name" value="ATPase domain of HSP90 chaperone/DNA topoisomerase II/histidine kinase"/>
    <property type="match status" value="1"/>
</dbReference>
<protein>
    <recommendedName>
        <fullName evidence="2">histidine kinase</fullName>
        <ecNumber evidence="2">2.7.13.3</ecNumber>
    </recommendedName>
</protein>
<evidence type="ECO:0000256" key="4">
    <source>
        <dbReference type="PROSITE-ProRule" id="PRU00169"/>
    </source>
</evidence>
<evidence type="ECO:0000259" key="10">
    <source>
        <dbReference type="PROSITE" id="PS50112"/>
    </source>
</evidence>
<dbReference type="SMART" id="SM00387">
    <property type="entry name" value="HATPase_c"/>
    <property type="match status" value="1"/>
</dbReference>
<dbReference type="PROSITE" id="PS50109">
    <property type="entry name" value="HIS_KIN"/>
    <property type="match status" value="1"/>
</dbReference>
<keyword evidence="5" id="KW-0175">Coiled coil</keyword>
<dbReference type="EC" id="2.7.13.3" evidence="2"/>
<reference evidence="12 13" key="1">
    <citation type="submission" date="2015-07" db="EMBL/GenBank/DDBJ databases">
        <title>Genome analysis of myxobacterium Chondromyces crocatus Cm c5 reveals a high potential for natural compound synthesis and the genetic basis for the loss of fruiting body formation.</title>
        <authorList>
            <person name="Zaburannyi N."/>
            <person name="Bunk B."/>
            <person name="Maier J."/>
            <person name="Overmann J."/>
            <person name="Mueller R."/>
        </authorList>
    </citation>
    <scope>NUCLEOTIDE SEQUENCE [LARGE SCALE GENOMIC DNA]</scope>
    <source>
        <strain evidence="12 13">Cm c5</strain>
    </source>
</reference>
<dbReference type="InterPro" id="IPR000700">
    <property type="entry name" value="PAS-assoc_C"/>
</dbReference>
<feature type="domain" description="Response regulatory" evidence="9">
    <location>
        <begin position="501"/>
        <end position="617"/>
    </location>
</feature>
<feature type="coiled-coil region" evidence="5">
    <location>
        <begin position="56"/>
        <end position="93"/>
    </location>
</feature>
<dbReference type="PROSITE" id="PS50112">
    <property type="entry name" value="PAS"/>
    <property type="match status" value="1"/>
</dbReference>
<keyword evidence="13" id="KW-1185">Reference proteome</keyword>
<keyword evidence="3 4" id="KW-0597">Phosphoprotein</keyword>
<keyword evidence="7" id="KW-0812">Transmembrane</keyword>
<dbReference type="SMART" id="SM00448">
    <property type="entry name" value="REC"/>
    <property type="match status" value="1"/>
</dbReference>
<dbReference type="EMBL" id="CP012159">
    <property type="protein sequence ID" value="AKT38785.1"/>
    <property type="molecule type" value="Genomic_DNA"/>
</dbReference>
<dbReference type="Gene3D" id="1.10.287.130">
    <property type="match status" value="1"/>
</dbReference>
<dbReference type="Gene3D" id="3.30.450.20">
    <property type="entry name" value="PAS domain"/>
    <property type="match status" value="1"/>
</dbReference>
<dbReference type="InterPro" id="IPR013656">
    <property type="entry name" value="PAS_4"/>
</dbReference>
<dbReference type="PANTHER" id="PTHR43065:SF42">
    <property type="entry name" value="TWO-COMPONENT SENSOR PPRA"/>
    <property type="match status" value="1"/>
</dbReference>
<name>A0A0K1ED34_CHOCO</name>
<dbReference type="InterPro" id="IPR001789">
    <property type="entry name" value="Sig_transdc_resp-reg_receiver"/>
</dbReference>
<evidence type="ECO:0000256" key="2">
    <source>
        <dbReference type="ARBA" id="ARBA00012438"/>
    </source>
</evidence>
<dbReference type="Pfam" id="PF08448">
    <property type="entry name" value="PAS_4"/>
    <property type="match status" value="1"/>
</dbReference>
<evidence type="ECO:0000313" key="13">
    <source>
        <dbReference type="Proteomes" id="UP000067626"/>
    </source>
</evidence>
<dbReference type="AlphaFoldDB" id="A0A0K1ED34"/>
<dbReference type="InterPro" id="IPR036097">
    <property type="entry name" value="HisK_dim/P_sf"/>
</dbReference>
<comment type="catalytic activity">
    <reaction evidence="1">
        <text>ATP + protein L-histidine = ADP + protein N-phospho-L-histidine.</text>
        <dbReference type="EC" id="2.7.13.3"/>
    </reaction>
</comment>
<dbReference type="PROSITE" id="PS50113">
    <property type="entry name" value="PAC"/>
    <property type="match status" value="1"/>
</dbReference>
<dbReference type="InterPro" id="IPR000014">
    <property type="entry name" value="PAS"/>
</dbReference>
<evidence type="ECO:0000256" key="1">
    <source>
        <dbReference type="ARBA" id="ARBA00000085"/>
    </source>
</evidence>
<organism evidence="12 13">
    <name type="scientific">Chondromyces crocatus</name>
    <dbReference type="NCBI Taxonomy" id="52"/>
    <lineage>
        <taxon>Bacteria</taxon>
        <taxon>Pseudomonadati</taxon>
        <taxon>Myxococcota</taxon>
        <taxon>Polyangia</taxon>
        <taxon>Polyangiales</taxon>
        <taxon>Polyangiaceae</taxon>
        <taxon>Chondromyces</taxon>
    </lineage>
</organism>
<dbReference type="CDD" id="cd00130">
    <property type="entry name" value="PAS"/>
    <property type="match status" value="1"/>
</dbReference>
<evidence type="ECO:0000256" key="5">
    <source>
        <dbReference type="SAM" id="Coils"/>
    </source>
</evidence>
<dbReference type="PRINTS" id="PR00344">
    <property type="entry name" value="BCTRLSENSOR"/>
</dbReference>
<feature type="transmembrane region" description="Helical" evidence="7">
    <location>
        <begin position="36"/>
        <end position="55"/>
    </location>
</feature>
<dbReference type="Proteomes" id="UP000067626">
    <property type="component" value="Chromosome"/>
</dbReference>
<gene>
    <name evidence="12" type="ORF">CMC5_029310</name>
</gene>
<proteinExistence type="predicted"/>
<dbReference type="STRING" id="52.CMC5_029310"/>
<evidence type="ECO:0000259" key="8">
    <source>
        <dbReference type="PROSITE" id="PS50109"/>
    </source>
</evidence>
<keyword evidence="7" id="KW-1133">Transmembrane helix</keyword>
<keyword evidence="7" id="KW-0472">Membrane</keyword>
<dbReference type="InterPro" id="IPR003594">
    <property type="entry name" value="HATPase_dom"/>
</dbReference>
<dbReference type="Gene3D" id="3.30.565.10">
    <property type="entry name" value="Histidine kinase-like ATPase, C-terminal domain"/>
    <property type="match status" value="1"/>
</dbReference>
<dbReference type="InterPro" id="IPR011006">
    <property type="entry name" value="CheY-like_superfamily"/>
</dbReference>
<evidence type="ECO:0000313" key="12">
    <source>
        <dbReference type="EMBL" id="AKT38785.1"/>
    </source>
</evidence>
<evidence type="ECO:0000256" key="6">
    <source>
        <dbReference type="SAM" id="MobiDB-lite"/>
    </source>
</evidence>
<dbReference type="CDD" id="cd00156">
    <property type="entry name" value="REC"/>
    <property type="match status" value="1"/>
</dbReference>
<dbReference type="SMART" id="SM00091">
    <property type="entry name" value="PAS"/>
    <property type="match status" value="1"/>
</dbReference>
<evidence type="ECO:0000256" key="7">
    <source>
        <dbReference type="SAM" id="Phobius"/>
    </source>
</evidence>
<dbReference type="Pfam" id="PF00512">
    <property type="entry name" value="HisKA"/>
    <property type="match status" value="1"/>
</dbReference>
<dbReference type="Gene3D" id="3.40.50.2300">
    <property type="match status" value="1"/>
</dbReference>
<feature type="modified residue" description="4-aspartylphosphate" evidence="4">
    <location>
        <position position="552"/>
    </location>
</feature>
<dbReference type="PROSITE" id="PS50110">
    <property type="entry name" value="RESPONSE_REGULATORY"/>
    <property type="match status" value="1"/>
</dbReference>
<dbReference type="CDD" id="cd00082">
    <property type="entry name" value="HisKA"/>
    <property type="match status" value="1"/>
</dbReference>
<feature type="compositionally biased region" description="Basic and acidic residues" evidence="6">
    <location>
        <begin position="354"/>
        <end position="376"/>
    </location>
</feature>
<dbReference type="InterPro" id="IPR005467">
    <property type="entry name" value="His_kinase_dom"/>
</dbReference>
<feature type="region of interest" description="Disordered" evidence="6">
    <location>
        <begin position="354"/>
        <end position="377"/>
    </location>
</feature>
<dbReference type="InterPro" id="IPR035965">
    <property type="entry name" value="PAS-like_dom_sf"/>
</dbReference>
<dbReference type="SUPFAM" id="SSF52172">
    <property type="entry name" value="CheY-like"/>
    <property type="match status" value="1"/>
</dbReference>
<accession>A0A0K1ED34</accession>
<dbReference type="Pfam" id="PF02518">
    <property type="entry name" value="HATPase_c"/>
    <property type="match status" value="1"/>
</dbReference>